<organism evidence="13 14">
    <name type="scientific">Apostasia shenzhenica</name>
    <dbReference type="NCBI Taxonomy" id="1088818"/>
    <lineage>
        <taxon>Eukaryota</taxon>
        <taxon>Viridiplantae</taxon>
        <taxon>Streptophyta</taxon>
        <taxon>Embryophyta</taxon>
        <taxon>Tracheophyta</taxon>
        <taxon>Spermatophyta</taxon>
        <taxon>Magnoliopsida</taxon>
        <taxon>Liliopsida</taxon>
        <taxon>Asparagales</taxon>
        <taxon>Orchidaceae</taxon>
        <taxon>Apostasioideae</taxon>
        <taxon>Apostasia</taxon>
    </lineage>
</organism>
<evidence type="ECO:0000256" key="9">
    <source>
        <dbReference type="PROSITE-ProRule" id="PRU00175"/>
    </source>
</evidence>
<dbReference type="InterPro" id="IPR013083">
    <property type="entry name" value="Znf_RING/FYVE/PHD"/>
</dbReference>
<dbReference type="InterPro" id="IPR001841">
    <property type="entry name" value="Znf_RING"/>
</dbReference>
<name>A0A2I0BEW3_9ASPA</name>
<feature type="domain" description="RING-type" evidence="12">
    <location>
        <begin position="113"/>
        <end position="155"/>
    </location>
</feature>
<dbReference type="GO" id="GO:0016746">
    <property type="term" value="F:acyltransferase activity"/>
    <property type="evidence" value="ECO:0007669"/>
    <property type="project" value="UniProtKB-KW"/>
</dbReference>
<keyword evidence="6 11" id="KW-1133">Transmembrane helix</keyword>
<keyword evidence="3 11" id="KW-0812">Transmembrane</keyword>
<sequence length="169" mass="17672">MIASREGSGDTAAAVEPPPSSEWGPFHGSRDFGVNMAITLVLLFCTLAFALAASAIVRHLLRRRLRSVWQPSVTPASADPERPAAYKGIEAPPETLPALVFSTGIGLPGGAECAICLVEFAGGEAVRLLPSCGHGFHAGCVDPWIASRRSCPICRKVCLLPPAADGELV</sequence>
<dbReference type="GO" id="GO:0016567">
    <property type="term" value="P:protein ubiquitination"/>
    <property type="evidence" value="ECO:0007669"/>
    <property type="project" value="UniProtKB-UniPathway"/>
</dbReference>
<dbReference type="GO" id="GO:0016020">
    <property type="term" value="C:membrane"/>
    <property type="evidence" value="ECO:0007669"/>
    <property type="project" value="UniProtKB-SubCell"/>
</dbReference>
<evidence type="ECO:0000259" key="12">
    <source>
        <dbReference type="PROSITE" id="PS50089"/>
    </source>
</evidence>
<accession>A0A2I0BEW3</accession>
<keyword evidence="9" id="KW-0863">Zinc-finger</keyword>
<evidence type="ECO:0000256" key="2">
    <source>
        <dbReference type="ARBA" id="ARBA00022679"/>
    </source>
</evidence>
<feature type="transmembrane region" description="Helical" evidence="11">
    <location>
        <begin position="32"/>
        <end position="57"/>
    </location>
</feature>
<dbReference type="Pfam" id="PF13639">
    <property type="entry name" value="zf-RING_2"/>
    <property type="match status" value="1"/>
</dbReference>
<dbReference type="EC" id="2.3.-.-" evidence="13"/>
<dbReference type="EMBL" id="KZ451886">
    <property type="protein sequence ID" value="PKA66306.1"/>
    <property type="molecule type" value="Genomic_DNA"/>
</dbReference>
<evidence type="ECO:0000256" key="6">
    <source>
        <dbReference type="ARBA" id="ARBA00022989"/>
    </source>
</evidence>
<evidence type="ECO:0000256" key="10">
    <source>
        <dbReference type="SAM" id="MobiDB-lite"/>
    </source>
</evidence>
<reference evidence="13 14" key="1">
    <citation type="journal article" date="2017" name="Nature">
        <title>The Apostasia genome and the evolution of orchids.</title>
        <authorList>
            <person name="Zhang G.Q."/>
            <person name="Liu K.W."/>
            <person name="Li Z."/>
            <person name="Lohaus R."/>
            <person name="Hsiao Y.Y."/>
            <person name="Niu S.C."/>
            <person name="Wang J.Y."/>
            <person name="Lin Y.C."/>
            <person name="Xu Q."/>
            <person name="Chen L.J."/>
            <person name="Yoshida K."/>
            <person name="Fujiwara S."/>
            <person name="Wang Z.W."/>
            <person name="Zhang Y.Q."/>
            <person name="Mitsuda N."/>
            <person name="Wang M."/>
            <person name="Liu G.H."/>
            <person name="Pecoraro L."/>
            <person name="Huang H.X."/>
            <person name="Xiao X.J."/>
            <person name="Lin M."/>
            <person name="Wu X.Y."/>
            <person name="Wu W.L."/>
            <person name="Chen Y.Y."/>
            <person name="Chang S.B."/>
            <person name="Sakamoto S."/>
            <person name="Ohme-Takagi M."/>
            <person name="Yagi M."/>
            <person name="Zeng S.J."/>
            <person name="Shen C.Y."/>
            <person name="Yeh C.M."/>
            <person name="Luo Y.B."/>
            <person name="Tsai W.C."/>
            <person name="Van de Peer Y."/>
            <person name="Liu Z.J."/>
        </authorList>
    </citation>
    <scope>NUCLEOTIDE SEQUENCE [LARGE SCALE GENOMIC DNA]</scope>
    <source>
        <strain evidence="14">cv. Shenzhen</strain>
        <tissue evidence="13">Stem</tissue>
    </source>
</reference>
<evidence type="ECO:0000313" key="14">
    <source>
        <dbReference type="Proteomes" id="UP000236161"/>
    </source>
</evidence>
<dbReference type="PANTHER" id="PTHR46905">
    <property type="entry name" value="RING-H2 FINGER PROTEIN ATL78"/>
    <property type="match status" value="1"/>
</dbReference>
<dbReference type="CDD" id="cd16461">
    <property type="entry name" value="RING-H2_EL5-like"/>
    <property type="match status" value="1"/>
</dbReference>
<gene>
    <name evidence="13" type="primary">ATL79</name>
    <name evidence="13" type="ORF">AXF42_Ash007003</name>
</gene>
<evidence type="ECO:0000256" key="4">
    <source>
        <dbReference type="ARBA" id="ARBA00022723"/>
    </source>
</evidence>
<comment type="similarity">
    <text evidence="8">Belongs to the RING-type zinc finger family. ATL subfamily.</text>
</comment>
<evidence type="ECO:0000256" key="1">
    <source>
        <dbReference type="ARBA" id="ARBA00004167"/>
    </source>
</evidence>
<keyword evidence="7 11" id="KW-0472">Membrane</keyword>
<dbReference type="SMART" id="SM00184">
    <property type="entry name" value="RING"/>
    <property type="match status" value="1"/>
</dbReference>
<dbReference type="PANTHER" id="PTHR46905:SF1">
    <property type="entry name" value="RING-TYPE E3 UBIQUITIN TRANSFERASE"/>
    <property type="match status" value="1"/>
</dbReference>
<keyword evidence="4" id="KW-0479">Metal-binding</keyword>
<dbReference type="PROSITE" id="PS50089">
    <property type="entry name" value="ZF_RING_2"/>
    <property type="match status" value="1"/>
</dbReference>
<dbReference type="UniPathway" id="UPA00143"/>
<dbReference type="SUPFAM" id="SSF57850">
    <property type="entry name" value="RING/U-box"/>
    <property type="match status" value="1"/>
</dbReference>
<dbReference type="Gene3D" id="3.30.40.10">
    <property type="entry name" value="Zinc/RING finger domain, C3HC4 (zinc finger)"/>
    <property type="match status" value="1"/>
</dbReference>
<evidence type="ECO:0000256" key="3">
    <source>
        <dbReference type="ARBA" id="ARBA00022692"/>
    </source>
</evidence>
<keyword evidence="2 13" id="KW-0808">Transferase</keyword>
<comment type="subcellular location">
    <subcellularLocation>
        <location evidence="1">Membrane</location>
        <topology evidence="1">Single-pass membrane protein</topology>
    </subcellularLocation>
</comment>
<evidence type="ECO:0000256" key="7">
    <source>
        <dbReference type="ARBA" id="ARBA00023136"/>
    </source>
</evidence>
<proteinExistence type="inferred from homology"/>
<evidence type="ECO:0000256" key="11">
    <source>
        <dbReference type="SAM" id="Phobius"/>
    </source>
</evidence>
<evidence type="ECO:0000256" key="8">
    <source>
        <dbReference type="ARBA" id="ARBA00024209"/>
    </source>
</evidence>
<keyword evidence="5" id="KW-0862">Zinc</keyword>
<dbReference type="GO" id="GO:0008270">
    <property type="term" value="F:zinc ion binding"/>
    <property type="evidence" value="ECO:0007669"/>
    <property type="project" value="UniProtKB-KW"/>
</dbReference>
<protein>
    <submittedName>
        <fullName evidence="13">RING-H2 finger protein ATL79</fullName>
        <ecNumber evidence="13">2.3.-.-</ecNumber>
    </submittedName>
</protein>
<keyword evidence="14" id="KW-1185">Reference proteome</keyword>
<evidence type="ECO:0000256" key="5">
    <source>
        <dbReference type="ARBA" id="ARBA00022833"/>
    </source>
</evidence>
<feature type="region of interest" description="Disordered" evidence="10">
    <location>
        <begin position="1"/>
        <end position="22"/>
    </location>
</feature>
<dbReference type="STRING" id="1088818.A0A2I0BEW3"/>
<dbReference type="Proteomes" id="UP000236161">
    <property type="component" value="Unassembled WGS sequence"/>
</dbReference>
<dbReference type="AlphaFoldDB" id="A0A2I0BEW3"/>
<dbReference type="InterPro" id="IPR044602">
    <property type="entry name" value="ATL10/ATL72-79-like"/>
</dbReference>
<dbReference type="OrthoDB" id="8062037at2759"/>
<evidence type="ECO:0000313" key="13">
    <source>
        <dbReference type="EMBL" id="PKA66306.1"/>
    </source>
</evidence>
<keyword evidence="13" id="KW-0012">Acyltransferase</keyword>